<dbReference type="Pfam" id="PF00581">
    <property type="entry name" value="Rhodanese"/>
    <property type="match status" value="1"/>
</dbReference>
<dbReference type="InterPro" id="IPR035969">
    <property type="entry name" value="Rab-GAP_TBC_sf"/>
</dbReference>
<accession>A0A2R5L4K9</accession>
<name>A0A2R5L4K9_9ACAR</name>
<dbReference type="PROSITE" id="PS50011">
    <property type="entry name" value="PROTEIN_KINASE_DOM"/>
    <property type="match status" value="1"/>
</dbReference>
<reference evidence="4" key="1">
    <citation type="submission" date="2018-03" db="EMBL/GenBank/DDBJ databases">
        <title>The relapsing fever spirochete Borrelia turicatae persists in the highly oxidative environment of its soft-bodied tick vector.</title>
        <authorList>
            <person name="Bourret T.J."/>
            <person name="Boyle W.K."/>
            <person name="Valenzuela J.G."/>
            <person name="Oliveira F."/>
            <person name="Lopez J.E."/>
        </authorList>
    </citation>
    <scope>NUCLEOTIDE SEQUENCE</scope>
    <source>
        <strain evidence="4">Kansas strain/isolate</strain>
        <tissue evidence="4">Salivary glands</tissue>
    </source>
</reference>
<dbReference type="InterPro" id="IPR001763">
    <property type="entry name" value="Rhodanese-like_dom"/>
</dbReference>
<proteinExistence type="predicted"/>
<sequence length="851" mass="96768">MTSLKTRKLGAKTFFASCHAKDTCGNNGLPLTPNSIRILGQFQVLKTLSHKNLCTYLDAIRSKHERLVLVFEHFEHSLEEAIPRKLPVEEIAKICCEIVEALNYLHNKKIYHHALSPKSILLDEERHIKVSNYGLYHVTEHARTVPFPLGTPKYLAPEVLIQERSFADGPKIDVWSLGIIALELALGRELWNDSSIEDIFKSLLTLVKEGGDALNFIASKNSCSAAVQELDKNLIAFIRCCLTILPKERPSMGDLLAHPFISQCYTPEKDIVPVSEFLSTKLRCEHLTLSKNPFYIQEHLAERPLQEIYYLWQLAGGDAEAELHKQGCIKVKPPVCTLPFVMLLEGEEFGQKKDAAFYFDDTVIFLPTEQLKQRLKDVEPSIYYPLIESFQEATTSPSGDLHDTATLPIVIREKDIEYQLHRIILYSRLLQAYPFKKLRIVREAKTDIPPLYRGYVWAALLEIQGDLLSEYESIDKETVTPTDRQIEVDIPRCHQYDELLSSPTAHSKFRRLLKAWVISHPQYVYWQGLDSLCAPFLYLHFNNEALAYACLSTFIDKYLHNFFLQDNSLVIKEYLAVFSHLIAYHDPELTNHLDSIGFLPELYSIPWFLTMYTHVFPLHKIFHLWDTLLLGKDSFPFCIGVAILQQLRTDLLSFGFNECILLFSDMPEIDIQRCVRDSIRIFCTTPQGATYREHARPTNSGTTPSSPSLTMSAVPLEVLKSELCPRISAEDLIGLLELGRADAAPNKFRVLVVDVRAPEEYLRGAVQNSINIPYATAFTGDSLTSSPEAHVLAAHKGKMVLVLGSHQDNNASSVRKTILVQLHCEARRLDNTCSPRWNVCCTSQKFFQSTI</sequence>
<organism evidence="4">
    <name type="scientific">Ornithodoros turicata</name>
    <dbReference type="NCBI Taxonomy" id="34597"/>
    <lineage>
        <taxon>Eukaryota</taxon>
        <taxon>Metazoa</taxon>
        <taxon>Ecdysozoa</taxon>
        <taxon>Arthropoda</taxon>
        <taxon>Chelicerata</taxon>
        <taxon>Arachnida</taxon>
        <taxon>Acari</taxon>
        <taxon>Parasitiformes</taxon>
        <taxon>Ixodida</taxon>
        <taxon>Ixodoidea</taxon>
        <taxon>Argasidae</taxon>
        <taxon>Ornithodorinae</taxon>
        <taxon>Ornithodoros</taxon>
    </lineage>
</organism>
<feature type="domain" description="Rab-GAP TBC" evidence="2">
    <location>
        <begin position="447"/>
        <end position="632"/>
    </location>
</feature>
<evidence type="ECO:0000313" key="4">
    <source>
        <dbReference type="EMBL" id="MBY04428.1"/>
    </source>
</evidence>
<dbReference type="GO" id="GO:0005524">
    <property type="term" value="F:ATP binding"/>
    <property type="evidence" value="ECO:0007669"/>
    <property type="project" value="InterPro"/>
</dbReference>
<feature type="domain" description="Protein kinase" evidence="1">
    <location>
        <begin position="1"/>
        <end position="261"/>
    </location>
</feature>
<dbReference type="Gene3D" id="1.10.510.10">
    <property type="entry name" value="Transferase(Phosphotransferase) domain 1"/>
    <property type="match status" value="1"/>
</dbReference>
<dbReference type="Gene3D" id="1.10.8.270">
    <property type="entry name" value="putative rabgap domain of human tbc1 domain family member 14 like domains"/>
    <property type="match status" value="1"/>
</dbReference>
<dbReference type="Pfam" id="PF00069">
    <property type="entry name" value="Pkinase"/>
    <property type="match status" value="1"/>
</dbReference>
<dbReference type="Gene3D" id="3.40.250.10">
    <property type="entry name" value="Rhodanese-like domain"/>
    <property type="match status" value="1"/>
</dbReference>
<evidence type="ECO:0000259" key="3">
    <source>
        <dbReference type="PROSITE" id="PS50206"/>
    </source>
</evidence>
<dbReference type="InterPro" id="IPR036873">
    <property type="entry name" value="Rhodanese-like_dom_sf"/>
</dbReference>
<dbReference type="SUPFAM" id="SSF47923">
    <property type="entry name" value="Ypt/Rab-GAP domain of gyp1p"/>
    <property type="match status" value="2"/>
</dbReference>
<dbReference type="PROSITE" id="PS50206">
    <property type="entry name" value="RHODANESE_3"/>
    <property type="match status" value="1"/>
</dbReference>
<evidence type="ECO:0008006" key="5">
    <source>
        <dbReference type="Google" id="ProtNLM"/>
    </source>
</evidence>
<dbReference type="PANTHER" id="PTHR24345">
    <property type="entry name" value="SERINE/THREONINE-PROTEIN KINASE PLK"/>
    <property type="match status" value="1"/>
</dbReference>
<dbReference type="FunFam" id="1.10.8.270:FF:000012">
    <property type="entry name" value="TBC domain-containing protein kinase-like protein-like"/>
    <property type="match status" value="1"/>
</dbReference>
<dbReference type="Pfam" id="PF00566">
    <property type="entry name" value="RabGAP-TBC"/>
    <property type="match status" value="1"/>
</dbReference>
<dbReference type="PROSITE" id="PS50086">
    <property type="entry name" value="TBC_RABGAP"/>
    <property type="match status" value="1"/>
</dbReference>
<evidence type="ECO:0000259" key="2">
    <source>
        <dbReference type="PROSITE" id="PS50086"/>
    </source>
</evidence>
<dbReference type="AlphaFoldDB" id="A0A2R5L4K9"/>
<dbReference type="SMART" id="SM00164">
    <property type="entry name" value="TBC"/>
    <property type="match status" value="1"/>
</dbReference>
<dbReference type="GO" id="GO:0005634">
    <property type="term" value="C:nucleus"/>
    <property type="evidence" value="ECO:0007669"/>
    <property type="project" value="TreeGrafter"/>
</dbReference>
<dbReference type="InterPro" id="IPR000195">
    <property type="entry name" value="Rab-GAP-TBC_dom"/>
</dbReference>
<dbReference type="SUPFAM" id="SSF52821">
    <property type="entry name" value="Rhodanese/Cell cycle control phosphatase"/>
    <property type="match status" value="1"/>
</dbReference>
<dbReference type="PANTHER" id="PTHR24345:SF87">
    <property type="entry name" value="TBC1 DOMAIN CONTAINING KINASE"/>
    <property type="match status" value="1"/>
</dbReference>
<dbReference type="GO" id="GO:0004672">
    <property type="term" value="F:protein kinase activity"/>
    <property type="evidence" value="ECO:0007669"/>
    <property type="project" value="InterPro"/>
</dbReference>
<dbReference type="InterPro" id="IPR000719">
    <property type="entry name" value="Prot_kinase_dom"/>
</dbReference>
<dbReference type="FunFam" id="1.10.472.80:FF:000015">
    <property type="entry name" value="TBC domain-containing protein kinase-like protein"/>
    <property type="match status" value="1"/>
</dbReference>
<evidence type="ECO:0000259" key="1">
    <source>
        <dbReference type="PROSITE" id="PS50011"/>
    </source>
</evidence>
<protein>
    <recommendedName>
        <fullName evidence="5">Tbc domain-containing protein</fullName>
    </recommendedName>
</protein>
<dbReference type="InterPro" id="IPR011009">
    <property type="entry name" value="Kinase-like_dom_sf"/>
</dbReference>
<dbReference type="EMBL" id="GGLE01000302">
    <property type="protein sequence ID" value="MBY04428.1"/>
    <property type="molecule type" value="Transcribed_RNA"/>
</dbReference>
<dbReference type="Gene3D" id="1.10.472.80">
    <property type="entry name" value="Ypt/Rab-GAP domain of gyp1p, domain 3"/>
    <property type="match status" value="1"/>
</dbReference>
<feature type="domain" description="Rhodanese" evidence="3">
    <location>
        <begin position="746"/>
        <end position="832"/>
    </location>
</feature>
<dbReference type="SUPFAM" id="SSF56112">
    <property type="entry name" value="Protein kinase-like (PK-like)"/>
    <property type="match status" value="1"/>
</dbReference>